<protein>
    <submittedName>
        <fullName evidence="2">Phage holin family protein</fullName>
    </submittedName>
</protein>
<proteinExistence type="predicted"/>
<sequence>MDSVRRLAATVLLLARQRLELAALDFEEEVLRAGIALLAVLAVAALGALCLAALAAFVVVWWWDTARLQALLGVAAVFGGAAACIAWRLKRALDAKPPFLHGTLQELRKDGEQLAPRAAP</sequence>
<evidence type="ECO:0000313" key="3">
    <source>
        <dbReference type="Proteomes" id="UP000596827"/>
    </source>
</evidence>
<name>A0A923S156_9BURK</name>
<keyword evidence="1" id="KW-1133">Transmembrane helix</keyword>
<dbReference type="RefSeq" id="WP_187080352.1">
    <property type="nucleotide sequence ID" value="NZ_JACORU010000001.1"/>
</dbReference>
<dbReference type="AlphaFoldDB" id="A0A923S156"/>
<organism evidence="2 3">
    <name type="scientific">Ramlibacter albus</name>
    <dbReference type="NCBI Taxonomy" id="2079448"/>
    <lineage>
        <taxon>Bacteria</taxon>
        <taxon>Pseudomonadati</taxon>
        <taxon>Pseudomonadota</taxon>
        <taxon>Betaproteobacteria</taxon>
        <taxon>Burkholderiales</taxon>
        <taxon>Comamonadaceae</taxon>
        <taxon>Ramlibacter</taxon>
    </lineage>
</organism>
<evidence type="ECO:0000256" key="1">
    <source>
        <dbReference type="SAM" id="Phobius"/>
    </source>
</evidence>
<keyword evidence="1" id="KW-0812">Transmembrane</keyword>
<feature type="transmembrane region" description="Helical" evidence="1">
    <location>
        <begin position="33"/>
        <end position="63"/>
    </location>
</feature>
<dbReference type="Proteomes" id="UP000596827">
    <property type="component" value="Unassembled WGS sequence"/>
</dbReference>
<evidence type="ECO:0000313" key="2">
    <source>
        <dbReference type="EMBL" id="MBC5763940.1"/>
    </source>
</evidence>
<keyword evidence="1" id="KW-0472">Membrane</keyword>
<keyword evidence="3" id="KW-1185">Reference proteome</keyword>
<comment type="caution">
    <text evidence="2">The sequence shown here is derived from an EMBL/GenBank/DDBJ whole genome shotgun (WGS) entry which is preliminary data.</text>
</comment>
<reference evidence="2" key="1">
    <citation type="submission" date="2020-08" db="EMBL/GenBank/DDBJ databases">
        <title>Ramlibacter sp. GTP1 16S ribosomal RNA gene genome sequencing and assembly.</title>
        <authorList>
            <person name="Kang M."/>
        </authorList>
    </citation>
    <scope>NUCLEOTIDE SEQUENCE</scope>
    <source>
        <strain evidence="2">GTP1</strain>
    </source>
</reference>
<dbReference type="Pfam" id="PF07332">
    <property type="entry name" value="Phage_holin_3_6"/>
    <property type="match status" value="1"/>
</dbReference>
<gene>
    <name evidence="2" type="ORF">H8R02_05725</name>
</gene>
<accession>A0A923S156</accession>
<feature type="transmembrane region" description="Helical" evidence="1">
    <location>
        <begin position="70"/>
        <end position="89"/>
    </location>
</feature>
<dbReference type="EMBL" id="JACORU010000001">
    <property type="protein sequence ID" value="MBC5763940.1"/>
    <property type="molecule type" value="Genomic_DNA"/>
</dbReference>
<dbReference type="InterPro" id="IPR009937">
    <property type="entry name" value="Phage_holin_3_6"/>
</dbReference>